<organism evidence="8 9">
    <name type="scientific">Pristionchus entomophagus</name>
    <dbReference type="NCBI Taxonomy" id="358040"/>
    <lineage>
        <taxon>Eukaryota</taxon>
        <taxon>Metazoa</taxon>
        <taxon>Ecdysozoa</taxon>
        <taxon>Nematoda</taxon>
        <taxon>Chromadorea</taxon>
        <taxon>Rhabditida</taxon>
        <taxon>Rhabditina</taxon>
        <taxon>Diplogasteromorpha</taxon>
        <taxon>Diplogasteroidea</taxon>
        <taxon>Neodiplogasteridae</taxon>
        <taxon>Pristionchus</taxon>
    </lineage>
</organism>
<evidence type="ECO:0000256" key="7">
    <source>
        <dbReference type="RuleBase" id="RU367025"/>
    </source>
</evidence>
<evidence type="ECO:0000256" key="5">
    <source>
        <dbReference type="ARBA" id="ARBA00023187"/>
    </source>
</evidence>
<evidence type="ECO:0000313" key="8">
    <source>
        <dbReference type="EMBL" id="GMT02431.1"/>
    </source>
</evidence>
<comment type="caution">
    <text evidence="8">The sequence shown here is derived from an EMBL/GenBank/DDBJ whole genome shotgun (WGS) entry which is preliminary data.</text>
</comment>
<evidence type="ECO:0000256" key="6">
    <source>
        <dbReference type="ARBA" id="ARBA00023242"/>
    </source>
</evidence>
<evidence type="ECO:0000256" key="3">
    <source>
        <dbReference type="ARBA" id="ARBA00022664"/>
    </source>
</evidence>
<gene>
    <name evidence="8" type="ORF">PENTCL1PPCAC_24605</name>
</gene>
<dbReference type="EMBL" id="BTSX01000005">
    <property type="protein sequence ID" value="GMT02431.1"/>
    <property type="molecule type" value="Genomic_DNA"/>
</dbReference>
<keyword evidence="5 7" id="KW-0508">mRNA splicing</keyword>
<dbReference type="Pfam" id="PF03371">
    <property type="entry name" value="PRP38"/>
    <property type="match status" value="1"/>
</dbReference>
<keyword evidence="4 7" id="KW-0747">Spliceosome</keyword>
<comment type="similarity">
    <text evidence="2 7">Belongs to the PRP38 family.</text>
</comment>
<name>A0AAV5U6C4_9BILA</name>
<dbReference type="Proteomes" id="UP001432027">
    <property type="component" value="Unassembled WGS sequence"/>
</dbReference>
<evidence type="ECO:0000256" key="2">
    <source>
        <dbReference type="ARBA" id="ARBA00006164"/>
    </source>
</evidence>
<reference evidence="8" key="1">
    <citation type="submission" date="2023-10" db="EMBL/GenBank/DDBJ databases">
        <title>Genome assembly of Pristionchus species.</title>
        <authorList>
            <person name="Yoshida K."/>
            <person name="Sommer R.J."/>
        </authorList>
    </citation>
    <scope>NUCLEOTIDE SEQUENCE</scope>
    <source>
        <strain evidence="8">RS0144</strain>
    </source>
</reference>
<keyword evidence="3 7" id="KW-0507">mRNA processing</keyword>
<comment type="subcellular location">
    <subcellularLocation>
        <location evidence="1 7">Nucleus</location>
    </subcellularLocation>
</comment>
<dbReference type="InterPro" id="IPR005037">
    <property type="entry name" value="PRP38"/>
</dbReference>
<evidence type="ECO:0000256" key="4">
    <source>
        <dbReference type="ARBA" id="ARBA00022728"/>
    </source>
</evidence>
<feature type="non-terminal residue" evidence="8">
    <location>
        <position position="1"/>
    </location>
</feature>
<sequence length="82" mass="9584">VRHLEPWEKGTPKVQGMPGMRGGVSDIRLYWACCRHLVQLKQLLNIRITRKRMVSMINSNQSAYLRGMGFMFIRFCQPPSDF</sequence>
<dbReference type="AlphaFoldDB" id="A0AAV5U6C4"/>
<dbReference type="GO" id="GO:0000398">
    <property type="term" value="P:mRNA splicing, via spliceosome"/>
    <property type="evidence" value="ECO:0007669"/>
    <property type="project" value="UniProtKB-UniRule"/>
</dbReference>
<keyword evidence="9" id="KW-1185">Reference proteome</keyword>
<comment type="function">
    <text evidence="7">Required for pre-mRNA splicing.</text>
</comment>
<proteinExistence type="inferred from homology"/>
<accession>A0AAV5U6C4</accession>
<evidence type="ECO:0000256" key="1">
    <source>
        <dbReference type="ARBA" id="ARBA00004123"/>
    </source>
</evidence>
<evidence type="ECO:0000313" key="9">
    <source>
        <dbReference type="Proteomes" id="UP001432027"/>
    </source>
</evidence>
<dbReference type="GO" id="GO:0005681">
    <property type="term" value="C:spliceosomal complex"/>
    <property type="evidence" value="ECO:0007669"/>
    <property type="project" value="UniProtKB-KW"/>
</dbReference>
<keyword evidence="6 7" id="KW-0539">Nucleus</keyword>
<protein>
    <recommendedName>
        <fullName evidence="7">Pre-mRNA-splicing factor 38</fullName>
    </recommendedName>
</protein>